<accession>A0A8H7HVD1</accession>
<reference evidence="2" key="1">
    <citation type="submission" date="2020-09" db="EMBL/GenBank/DDBJ databases">
        <title>Comparative genome analyses of four rice-infecting Rhizoctonia solani isolates reveal extensive enrichment of homogalacturonan modification genes.</title>
        <authorList>
            <person name="Lee D.-Y."/>
            <person name="Jeon J."/>
            <person name="Kim K.-T."/>
            <person name="Cheong K."/>
            <person name="Song H."/>
            <person name="Choi G."/>
            <person name="Ko J."/>
            <person name="Opiyo S.O."/>
            <person name="Zuo S."/>
            <person name="Madhav S."/>
            <person name="Lee Y.-H."/>
            <person name="Wang G.-L."/>
        </authorList>
    </citation>
    <scope>NUCLEOTIDE SEQUENCE</scope>
    <source>
        <strain evidence="2">AG1-IA WGL</strain>
    </source>
</reference>
<dbReference type="Pfam" id="PF05456">
    <property type="entry name" value="eIF_4EBP"/>
    <property type="match status" value="1"/>
</dbReference>
<dbReference type="SUPFAM" id="SSF54529">
    <property type="entry name" value="Mitochondrial glycoprotein MAM33-like"/>
    <property type="match status" value="1"/>
</dbReference>
<name>A0A8H7HVD1_9AGAM</name>
<dbReference type="Proteomes" id="UP000602905">
    <property type="component" value="Unassembled WGS sequence"/>
</dbReference>
<dbReference type="GO" id="GO:0042256">
    <property type="term" value="P:cytosolic ribosome assembly"/>
    <property type="evidence" value="ECO:0007669"/>
    <property type="project" value="TreeGrafter"/>
</dbReference>
<dbReference type="Pfam" id="PF02330">
    <property type="entry name" value="MAM33"/>
    <property type="match status" value="1"/>
</dbReference>
<dbReference type="InterPro" id="IPR036561">
    <property type="entry name" value="MAM33_sf"/>
</dbReference>
<feature type="non-terminal residue" evidence="2">
    <location>
        <position position="366"/>
    </location>
</feature>
<feature type="compositionally biased region" description="Polar residues" evidence="1">
    <location>
        <begin position="355"/>
        <end position="366"/>
    </location>
</feature>
<sequence length="366" mass="39873">MRAFGTTAWRLSQGETDLSLSQKLHEEINFELQAAKANAEVPAFLKEFQSSGIWKIEDLEGHDEVALERTFGNETIRVLFSIADIDAPQDPAFEDAEGADEQDAPIPMPPIRCSIIITKGSDQGALSIDALAQDGAIVVDNISFYTNAKLATELTSEADWKRRGLYIGPQFDHLDTNVQEEFERYLDERGIGGDLALFVPDYAEYKEQKFGYVRGASSQSDRRLRSRSDVAKFPYSGPVGHVTLSHRPKHNGPRCFTTLVIMSSVSIPISGASATVTSNLSTPASSPGSPFGLLIYTREELLSLASSPLSQTPPDSAAFSDFPTSILRTRGNGLSNTASNDAKDDSDKEEAAPGLSTSQQFELELE</sequence>
<comment type="caution">
    <text evidence="2">The sequence shown here is derived from an EMBL/GenBank/DDBJ whole genome shotgun (WGS) entry which is preliminary data.</text>
</comment>
<dbReference type="AlphaFoldDB" id="A0A8H7HVD1"/>
<dbReference type="PANTHER" id="PTHR10826:SF1">
    <property type="entry name" value="COMPLEMENT COMPONENT 1 Q SUBCOMPONENT-BINDING PROTEIN, MITOCHONDRIAL"/>
    <property type="match status" value="1"/>
</dbReference>
<feature type="compositionally biased region" description="Basic and acidic residues" evidence="1">
    <location>
        <begin position="341"/>
        <end position="351"/>
    </location>
</feature>
<protein>
    <submittedName>
        <fullName evidence="2">Regulatory protein suaprga1</fullName>
    </submittedName>
</protein>
<dbReference type="OrthoDB" id="278212at2759"/>
<dbReference type="GO" id="GO:0005759">
    <property type="term" value="C:mitochondrial matrix"/>
    <property type="evidence" value="ECO:0007669"/>
    <property type="project" value="InterPro"/>
</dbReference>
<evidence type="ECO:0000256" key="1">
    <source>
        <dbReference type="SAM" id="MobiDB-lite"/>
    </source>
</evidence>
<dbReference type="InterPro" id="IPR003428">
    <property type="entry name" value="MAM33"/>
</dbReference>
<feature type="region of interest" description="Disordered" evidence="1">
    <location>
        <begin position="329"/>
        <end position="366"/>
    </location>
</feature>
<dbReference type="Gene3D" id="3.10.280.10">
    <property type="entry name" value="Mitochondrial glycoprotein"/>
    <property type="match status" value="1"/>
</dbReference>
<evidence type="ECO:0000313" key="3">
    <source>
        <dbReference type="Proteomes" id="UP000602905"/>
    </source>
</evidence>
<evidence type="ECO:0000313" key="2">
    <source>
        <dbReference type="EMBL" id="KAF8707951.1"/>
    </source>
</evidence>
<proteinExistence type="predicted"/>
<organism evidence="2 3">
    <name type="scientific">Rhizoctonia solani</name>
    <dbReference type="NCBI Taxonomy" id="456999"/>
    <lineage>
        <taxon>Eukaryota</taxon>
        <taxon>Fungi</taxon>
        <taxon>Dikarya</taxon>
        <taxon>Basidiomycota</taxon>
        <taxon>Agaricomycotina</taxon>
        <taxon>Agaricomycetes</taxon>
        <taxon>Cantharellales</taxon>
        <taxon>Ceratobasidiaceae</taxon>
        <taxon>Rhizoctonia</taxon>
    </lineage>
</organism>
<dbReference type="EMBL" id="JACYCD010000049">
    <property type="protein sequence ID" value="KAF8707951.1"/>
    <property type="molecule type" value="Genomic_DNA"/>
</dbReference>
<dbReference type="InterPro" id="IPR008606">
    <property type="entry name" value="EIF4EBP"/>
</dbReference>
<gene>
    <name evidence="2" type="ORF">RHS03_03944</name>
</gene>
<dbReference type="GO" id="GO:0008190">
    <property type="term" value="F:eukaryotic initiation factor 4E binding"/>
    <property type="evidence" value="ECO:0007669"/>
    <property type="project" value="InterPro"/>
</dbReference>
<dbReference type="GO" id="GO:0045947">
    <property type="term" value="P:negative regulation of translational initiation"/>
    <property type="evidence" value="ECO:0007669"/>
    <property type="project" value="InterPro"/>
</dbReference>
<dbReference type="PANTHER" id="PTHR10826">
    <property type="entry name" value="COMPLEMENT COMPONENT 1"/>
    <property type="match status" value="1"/>
</dbReference>